<sequence length="192" mass="20789">MRSKRFYHNYSPMPVKQAGVVLIVGLVMVLLITIVSLSAIRGTGLQENMAGNMRDRNIAFQATESALREGESIVGPNNKTLDPFECVQESGLCQDLSINPQNSVLYMADAAWKLSAKESLLVIEEVASKPSYLIEELQVDMGASAAAEGSAIDVAGMMTTGDAVPYRVTAKGVGLSQDTRVVLQSAYKRRFK</sequence>
<dbReference type="Pfam" id="PF14341">
    <property type="entry name" value="PilX_N"/>
    <property type="match status" value="1"/>
</dbReference>
<evidence type="ECO:0000313" key="5">
    <source>
        <dbReference type="Proteomes" id="UP001253595"/>
    </source>
</evidence>
<dbReference type="EMBL" id="JAVDVX010000006">
    <property type="protein sequence ID" value="MDR7091134.1"/>
    <property type="molecule type" value="Genomic_DNA"/>
</dbReference>
<reference evidence="4 5" key="1">
    <citation type="submission" date="2023-07" db="EMBL/GenBank/DDBJ databases">
        <title>Sorghum-associated microbial communities from plants grown in Nebraska, USA.</title>
        <authorList>
            <person name="Schachtman D."/>
        </authorList>
    </citation>
    <scope>NUCLEOTIDE SEQUENCE [LARGE SCALE GENOMIC DNA]</scope>
    <source>
        <strain evidence="4 5">BE190</strain>
    </source>
</reference>
<dbReference type="RefSeq" id="WP_310074072.1">
    <property type="nucleotide sequence ID" value="NZ_JAVDVX010000006.1"/>
</dbReference>
<keyword evidence="1" id="KW-1133">Transmembrane helix</keyword>
<protein>
    <submittedName>
        <fullName evidence="4">Type IV pilus assembly protein PilX</fullName>
    </submittedName>
</protein>
<dbReference type="InterPro" id="IPR025746">
    <property type="entry name" value="PilX_N_dom"/>
</dbReference>
<evidence type="ECO:0000259" key="2">
    <source>
        <dbReference type="Pfam" id="PF13681"/>
    </source>
</evidence>
<evidence type="ECO:0000313" key="4">
    <source>
        <dbReference type="EMBL" id="MDR7091134.1"/>
    </source>
</evidence>
<organism evidence="4 5">
    <name type="scientific">Cellvibrio fibrivorans</name>
    <dbReference type="NCBI Taxonomy" id="126350"/>
    <lineage>
        <taxon>Bacteria</taxon>
        <taxon>Pseudomonadati</taxon>
        <taxon>Pseudomonadota</taxon>
        <taxon>Gammaproteobacteria</taxon>
        <taxon>Cellvibrionales</taxon>
        <taxon>Cellvibrionaceae</taxon>
        <taxon>Cellvibrio</taxon>
    </lineage>
</organism>
<keyword evidence="5" id="KW-1185">Reference proteome</keyword>
<accession>A0ABU1V115</accession>
<name>A0ABU1V115_9GAMM</name>
<dbReference type="InterPro" id="IPR025205">
    <property type="entry name" value="PilX/PilW_C"/>
</dbReference>
<keyword evidence="1" id="KW-0472">Membrane</keyword>
<dbReference type="Proteomes" id="UP001253595">
    <property type="component" value="Unassembled WGS sequence"/>
</dbReference>
<dbReference type="Pfam" id="PF13681">
    <property type="entry name" value="PilX"/>
    <property type="match status" value="1"/>
</dbReference>
<feature type="transmembrane region" description="Helical" evidence="1">
    <location>
        <begin position="20"/>
        <end position="40"/>
    </location>
</feature>
<feature type="domain" description="PilX/PilW C-terminal" evidence="2">
    <location>
        <begin position="112"/>
        <end position="188"/>
    </location>
</feature>
<gene>
    <name evidence="4" type="ORF">J2X05_003169</name>
</gene>
<evidence type="ECO:0000259" key="3">
    <source>
        <dbReference type="Pfam" id="PF14341"/>
    </source>
</evidence>
<feature type="domain" description="Type 4 fimbrial biogenesis protein PilX N-terminal" evidence="3">
    <location>
        <begin position="18"/>
        <end position="68"/>
    </location>
</feature>
<comment type="caution">
    <text evidence="4">The sequence shown here is derived from an EMBL/GenBank/DDBJ whole genome shotgun (WGS) entry which is preliminary data.</text>
</comment>
<keyword evidence="1" id="KW-0812">Transmembrane</keyword>
<proteinExistence type="predicted"/>
<evidence type="ECO:0000256" key="1">
    <source>
        <dbReference type="SAM" id="Phobius"/>
    </source>
</evidence>